<dbReference type="Pfam" id="PF12833">
    <property type="entry name" value="HTH_18"/>
    <property type="match status" value="1"/>
</dbReference>
<dbReference type="PRINTS" id="PR00032">
    <property type="entry name" value="HTHARAC"/>
</dbReference>
<dbReference type="PANTHER" id="PTHR43280">
    <property type="entry name" value="ARAC-FAMILY TRANSCRIPTIONAL REGULATOR"/>
    <property type="match status" value="1"/>
</dbReference>
<dbReference type="STRING" id="880070.Cycma_4118"/>
<organism evidence="5 6">
    <name type="scientific">Cyclobacterium marinum (strain ATCC 25205 / DSM 745 / LMG 13164 / NCIMB 1802)</name>
    <name type="common">Flectobacillus marinus</name>
    <dbReference type="NCBI Taxonomy" id="880070"/>
    <lineage>
        <taxon>Bacteria</taxon>
        <taxon>Pseudomonadati</taxon>
        <taxon>Bacteroidota</taxon>
        <taxon>Cytophagia</taxon>
        <taxon>Cytophagales</taxon>
        <taxon>Cyclobacteriaceae</taxon>
        <taxon>Cyclobacterium</taxon>
    </lineage>
</organism>
<dbReference type="GO" id="GO:0043565">
    <property type="term" value="F:sequence-specific DNA binding"/>
    <property type="evidence" value="ECO:0007669"/>
    <property type="project" value="InterPro"/>
</dbReference>
<dbReference type="InterPro" id="IPR020449">
    <property type="entry name" value="Tscrpt_reg_AraC-type_HTH"/>
</dbReference>
<keyword evidence="3" id="KW-0804">Transcription</keyword>
<feature type="domain" description="HTH araC/xylS-type" evidence="4">
    <location>
        <begin position="187"/>
        <end position="285"/>
    </location>
</feature>
<name>G0J842_CYCMS</name>
<dbReference type="SUPFAM" id="SSF46689">
    <property type="entry name" value="Homeodomain-like"/>
    <property type="match status" value="1"/>
</dbReference>
<reference evidence="6" key="1">
    <citation type="submission" date="2011-07" db="EMBL/GenBank/DDBJ databases">
        <title>The complete genome of Cyclobacterium marinum DSM 745.</title>
        <authorList>
            <person name="Lucas S."/>
            <person name="Han J."/>
            <person name="Lapidus A."/>
            <person name="Bruce D."/>
            <person name="Goodwin L."/>
            <person name="Pitluck S."/>
            <person name="Peters L."/>
            <person name="Kyrpides N."/>
            <person name="Mavromatis K."/>
            <person name="Ivanova N."/>
            <person name="Ovchinnikova G."/>
            <person name="Chertkov O."/>
            <person name="Detter J.C."/>
            <person name="Tapia R."/>
            <person name="Han C."/>
            <person name="Land M."/>
            <person name="Hauser L."/>
            <person name="Markowitz V."/>
            <person name="Cheng J.-F."/>
            <person name="Hugenholtz P."/>
            <person name="Woyke T."/>
            <person name="Wu D."/>
            <person name="Tindall B."/>
            <person name="Schuetze A."/>
            <person name="Brambilla E."/>
            <person name="Klenk H.-P."/>
            <person name="Eisen J.A."/>
        </authorList>
    </citation>
    <scope>NUCLEOTIDE SEQUENCE [LARGE SCALE GENOMIC DNA]</scope>
    <source>
        <strain evidence="6">ATCC 25205 / DSM 745 / LMG 13164 / NCIMB 1802</strain>
    </source>
</reference>
<proteinExistence type="predicted"/>
<sequence>MQEMDISFCDMGLFGDGIDHFWVEDLKGLLEDYPTLENPHKQDFYVLLLIKKAEGEVMVDNQKIRLDRYKAVVIKPRSINYISINREAEGKIICFTEDFFSLRYNNNQLCKFTFLNQSEGCFVRIKQTDWEKWELLLLFIYNEFKQKKGEYTHLLRSYLNIILFELDRQCPYTGNQKKKSASRSKIHKFEQLIDKHYKEQKLPSFYAEKLNVSANYLNRLCKEQTGLTAGDMIRKRIITEAKRLLIYTDNRINEIAYELGFESTSYFVTFFKKYDNHSPEKFRKKYLD</sequence>
<evidence type="ECO:0000256" key="1">
    <source>
        <dbReference type="ARBA" id="ARBA00023015"/>
    </source>
</evidence>
<dbReference type="EMBL" id="CP002955">
    <property type="protein sequence ID" value="AEL27822.1"/>
    <property type="molecule type" value="Genomic_DNA"/>
</dbReference>
<dbReference type="InterPro" id="IPR009057">
    <property type="entry name" value="Homeodomain-like_sf"/>
</dbReference>
<dbReference type="Gene3D" id="1.10.10.60">
    <property type="entry name" value="Homeodomain-like"/>
    <property type="match status" value="1"/>
</dbReference>
<dbReference type="OrthoDB" id="643086at2"/>
<dbReference type="InterPro" id="IPR018060">
    <property type="entry name" value="HTH_AraC"/>
</dbReference>
<evidence type="ECO:0000256" key="3">
    <source>
        <dbReference type="ARBA" id="ARBA00023163"/>
    </source>
</evidence>
<dbReference type="PANTHER" id="PTHR43280:SF32">
    <property type="entry name" value="TRANSCRIPTIONAL REGULATORY PROTEIN"/>
    <property type="match status" value="1"/>
</dbReference>
<dbReference type="RefSeq" id="WP_014022106.1">
    <property type="nucleotide sequence ID" value="NC_015914.1"/>
</dbReference>
<dbReference type="GO" id="GO:0003700">
    <property type="term" value="F:DNA-binding transcription factor activity"/>
    <property type="evidence" value="ECO:0007669"/>
    <property type="project" value="InterPro"/>
</dbReference>
<dbReference type="HOGENOM" id="CLU_000445_88_2_10"/>
<gene>
    <name evidence="5" type="ordered locus">Cycma_4118</name>
</gene>
<dbReference type="AlphaFoldDB" id="G0J842"/>
<dbReference type="PROSITE" id="PS01124">
    <property type="entry name" value="HTH_ARAC_FAMILY_2"/>
    <property type="match status" value="1"/>
</dbReference>
<evidence type="ECO:0000256" key="2">
    <source>
        <dbReference type="ARBA" id="ARBA00023125"/>
    </source>
</evidence>
<dbReference type="KEGG" id="cmr:Cycma_4118"/>
<evidence type="ECO:0000313" key="5">
    <source>
        <dbReference type="EMBL" id="AEL27822.1"/>
    </source>
</evidence>
<keyword evidence="1" id="KW-0805">Transcription regulation</keyword>
<evidence type="ECO:0000313" key="6">
    <source>
        <dbReference type="Proteomes" id="UP000001635"/>
    </source>
</evidence>
<protein>
    <submittedName>
        <fullName evidence="5">Transcriptional regulator, AraC family</fullName>
    </submittedName>
</protein>
<keyword evidence="2" id="KW-0238">DNA-binding</keyword>
<accession>G0J842</accession>
<dbReference type="Proteomes" id="UP000001635">
    <property type="component" value="Chromosome"/>
</dbReference>
<evidence type="ECO:0000259" key="4">
    <source>
        <dbReference type="PROSITE" id="PS01124"/>
    </source>
</evidence>
<dbReference type="SMART" id="SM00342">
    <property type="entry name" value="HTH_ARAC"/>
    <property type="match status" value="1"/>
</dbReference>
<keyword evidence="6" id="KW-1185">Reference proteome</keyword>
<dbReference type="eggNOG" id="COG2207">
    <property type="taxonomic scope" value="Bacteria"/>
</dbReference>